<evidence type="ECO:0000259" key="6">
    <source>
        <dbReference type="Pfam" id="PF04932"/>
    </source>
</evidence>
<evidence type="ECO:0000256" key="2">
    <source>
        <dbReference type="ARBA" id="ARBA00022692"/>
    </source>
</evidence>
<dbReference type="AlphaFoldDB" id="A0A7Y9UW28"/>
<feature type="transmembrane region" description="Helical" evidence="5">
    <location>
        <begin position="176"/>
        <end position="193"/>
    </location>
</feature>
<keyword evidence="8" id="KW-1185">Reference proteome</keyword>
<feature type="transmembrane region" description="Helical" evidence="5">
    <location>
        <begin position="205"/>
        <end position="238"/>
    </location>
</feature>
<organism evidence="7 8">
    <name type="scientific">Nocardioides daedukensis</name>
    <dbReference type="NCBI Taxonomy" id="634462"/>
    <lineage>
        <taxon>Bacteria</taxon>
        <taxon>Bacillati</taxon>
        <taxon>Actinomycetota</taxon>
        <taxon>Actinomycetes</taxon>
        <taxon>Propionibacteriales</taxon>
        <taxon>Nocardioidaceae</taxon>
        <taxon>Nocardioides</taxon>
    </lineage>
</organism>
<evidence type="ECO:0000256" key="5">
    <source>
        <dbReference type="SAM" id="Phobius"/>
    </source>
</evidence>
<feature type="transmembrane region" description="Helical" evidence="5">
    <location>
        <begin position="336"/>
        <end position="356"/>
    </location>
</feature>
<feature type="transmembrane region" description="Helical" evidence="5">
    <location>
        <begin position="66"/>
        <end position="89"/>
    </location>
</feature>
<dbReference type="Proteomes" id="UP000540656">
    <property type="component" value="Unassembled WGS sequence"/>
</dbReference>
<feature type="transmembrane region" description="Helical" evidence="5">
    <location>
        <begin position="35"/>
        <end position="54"/>
    </location>
</feature>
<proteinExistence type="predicted"/>
<keyword evidence="2 5" id="KW-0812">Transmembrane</keyword>
<feature type="domain" description="O-antigen ligase-related" evidence="6">
    <location>
        <begin position="209"/>
        <end position="305"/>
    </location>
</feature>
<dbReference type="Pfam" id="PF04932">
    <property type="entry name" value="Wzy_C"/>
    <property type="match status" value="1"/>
</dbReference>
<feature type="transmembrane region" description="Helical" evidence="5">
    <location>
        <begin position="244"/>
        <end position="263"/>
    </location>
</feature>
<reference evidence="7 8" key="1">
    <citation type="submission" date="2020-07" db="EMBL/GenBank/DDBJ databases">
        <title>Sequencing the genomes of 1000 actinobacteria strains.</title>
        <authorList>
            <person name="Klenk H.-P."/>
        </authorList>
    </citation>
    <scope>NUCLEOTIDE SEQUENCE [LARGE SCALE GENOMIC DNA]</scope>
    <source>
        <strain evidence="7 8">DSM 23819</strain>
    </source>
</reference>
<name>A0A7Y9UW28_9ACTN</name>
<gene>
    <name evidence="7" type="ORF">BJ980_003193</name>
</gene>
<comment type="caution">
    <text evidence="7">The sequence shown here is derived from an EMBL/GenBank/DDBJ whole genome shotgun (WGS) entry which is preliminary data.</text>
</comment>
<evidence type="ECO:0000313" key="8">
    <source>
        <dbReference type="Proteomes" id="UP000540656"/>
    </source>
</evidence>
<feature type="transmembrane region" description="Helical" evidence="5">
    <location>
        <begin position="376"/>
        <end position="403"/>
    </location>
</feature>
<sequence>MLWALGVSAFAVQIAAVPMAVHLWRRGRVRFPRGFGLWVLFLVCSGLGILVLGVDPMGTVPDSFAGRLPAFVVRQSQYVATTVVLLYVGNLSEKELPVRRILWSLSVFFSYVVIGGLLGLFWPNGGFPSLLEIVLPRSVTSVPYVWHLVHPTFAQVQEFEEAAVARPAAPFAYTNIWGSTIALLGIWFVLHGASSRSRRAQMGTALWAMVGLAAVIYSLNRGVWLGIMICVVYAVGAFLRRGRIAPLLAVAGVTMVAVVLIVASPLKQVIDTRAENGKSDSIRAFTTERALDLATASPLVGFGGTRSAVGSPSSIAIGKSPECKNCGNIPIGINGYLWTLLVTTGFGGTLLFFSFWASQLWHSRGDRSAVASAARLTVVVSVFFAFFYTLDPLLPSVALGLLWRGQKARRGRRGAPL</sequence>
<evidence type="ECO:0000256" key="3">
    <source>
        <dbReference type="ARBA" id="ARBA00022989"/>
    </source>
</evidence>
<comment type="subcellular location">
    <subcellularLocation>
        <location evidence="1">Membrane</location>
        <topology evidence="1">Multi-pass membrane protein</topology>
    </subcellularLocation>
</comment>
<dbReference type="GO" id="GO:0016020">
    <property type="term" value="C:membrane"/>
    <property type="evidence" value="ECO:0007669"/>
    <property type="project" value="UniProtKB-SubCell"/>
</dbReference>
<evidence type="ECO:0000313" key="7">
    <source>
        <dbReference type="EMBL" id="NYG60270.1"/>
    </source>
</evidence>
<feature type="transmembrane region" description="Helical" evidence="5">
    <location>
        <begin position="101"/>
        <end position="122"/>
    </location>
</feature>
<dbReference type="InterPro" id="IPR007016">
    <property type="entry name" value="O-antigen_ligase-rel_domated"/>
</dbReference>
<evidence type="ECO:0000256" key="1">
    <source>
        <dbReference type="ARBA" id="ARBA00004141"/>
    </source>
</evidence>
<protein>
    <recommendedName>
        <fullName evidence="6">O-antigen ligase-related domain-containing protein</fullName>
    </recommendedName>
</protein>
<dbReference type="EMBL" id="JACCAA010000001">
    <property type="protein sequence ID" value="NYG60270.1"/>
    <property type="molecule type" value="Genomic_DNA"/>
</dbReference>
<evidence type="ECO:0000256" key="4">
    <source>
        <dbReference type="ARBA" id="ARBA00023136"/>
    </source>
</evidence>
<keyword evidence="4 5" id="KW-0472">Membrane</keyword>
<feature type="transmembrane region" description="Helical" evidence="5">
    <location>
        <begin position="6"/>
        <end position="23"/>
    </location>
</feature>
<dbReference type="RefSeq" id="WP_179503213.1">
    <property type="nucleotide sequence ID" value="NZ_JACCAA010000001.1"/>
</dbReference>
<accession>A0A7Y9UW28</accession>
<keyword evidence="3 5" id="KW-1133">Transmembrane helix</keyword>